<protein>
    <submittedName>
        <fullName evidence="1">AlNc14C22G2237 protein</fullName>
    </submittedName>
</protein>
<accession>F0W5S2</accession>
<name>F0W5S2_9STRA</name>
<organism evidence="1">
    <name type="scientific">Albugo laibachii Nc14</name>
    <dbReference type="NCBI Taxonomy" id="890382"/>
    <lineage>
        <taxon>Eukaryota</taxon>
        <taxon>Sar</taxon>
        <taxon>Stramenopiles</taxon>
        <taxon>Oomycota</taxon>
        <taxon>Peronosporomycetes</taxon>
        <taxon>Albuginales</taxon>
        <taxon>Albuginaceae</taxon>
        <taxon>Albugo</taxon>
    </lineage>
</organism>
<gene>
    <name evidence="1" type="primary">AlNc14C22G2237</name>
    <name evidence="1" type="ORF">ALNC14_026060</name>
</gene>
<dbReference type="HOGENOM" id="CLU_2214873_0_0_1"/>
<dbReference type="EMBL" id="FR824067">
    <property type="protein sequence ID" value="CCA16463.1"/>
    <property type="molecule type" value="Genomic_DNA"/>
</dbReference>
<dbReference type="AlphaFoldDB" id="F0W5S2"/>
<proteinExistence type="predicted"/>
<sequence>MAFYNSLQHPATYPSALASDAQSICSESKVRAGFHAHPAYQVEIIIPTSVGRRFTSSFARIEPEEATSPISPAICSSVELIFSAQLDFTWYTNLAMCFTRLWTLPST</sequence>
<evidence type="ECO:0000313" key="1">
    <source>
        <dbReference type="EMBL" id="CCA16463.1"/>
    </source>
</evidence>
<reference evidence="1" key="2">
    <citation type="submission" date="2011-02" db="EMBL/GenBank/DDBJ databases">
        <authorList>
            <person name="MacLean D."/>
        </authorList>
    </citation>
    <scope>NUCLEOTIDE SEQUENCE</scope>
</reference>
<reference evidence="1" key="1">
    <citation type="journal article" date="2011" name="PLoS Biol.">
        <title>Gene gain and loss during evolution of obligate parasitism in the white rust pathogen of Arabidopsis thaliana.</title>
        <authorList>
            <person name="Kemen E."/>
            <person name="Gardiner A."/>
            <person name="Schultz-Larsen T."/>
            <person name="Kemen A.C."/>
            <person name="Balmuth A.L."/>
            <person name="Robert-Seilaniantz A."/>
            <person name="Bailey K."/>
            <person name="Holub E."/>
            <person name="Studholme D.J."/>
            <person name="Maclean D."/>
            <person name="Jones J.D."/>
        </authorList>
    </citation>
    <scope>NUCLEOTIDE SEQUENCE</scope>
</reference>